<sequence>MSEVTQITDPASWAQAATIELRKIAENVATASTPQLLGVEQLEFKKLAETAGAAIDRLTLNGKIDRDRCIYVITLDDDADPEALQNTFADTKKLSDLKLPQPNHNLSKTMYVGSSCATHKRAGTLRNRLRQHLIKAPKGTYALSLASWASELEGGLLLRAWQYPAAGEGEEGDAMARTIVLAIEDWLSGELKPMLGRRGSRH</sequence>
<evidence type="ECO:0008006" key="3">
    <source>
        <dbReference type="Google" id="ProtNLM"/>
    </source>
</evidence>
<accession>A0ABQ1GW43</accession>
<reference evidence="2" key="1">
    <citation type="journal article" date="2019" name="Int. J. Syst. Evol. Microbiol.">
        <title>The Global Catalogue of Microorganisms (GCM) 10K type strain sequencing project: providing services to taxonomists for standard genome sequencing and annotation.</title>
        <authorList>
            <consortium name="The Broad Institute Genomics Platform"/>
            <consortium name="The Broad Institute Genome Sequencing Center for Infectious Disease"/>
            <person name="Wu L."/>
            <person name="Ma J."/>
        </authorList>
    </citation>
    <scope>NUCLEOTIDE SEQUENCE [LARGE SCALE GENOMIC DNA]</scope>
    <source>
        <strain evidence="2">CGMCC 1.10106</strain>
    </source>
</reference>
<evidence type="ECO:0000313" key="1">
    <source>
        <dbReference type="EMBL" id="GGA51503.1"/>
    </source>
</evidence>
<keyword evidence="2" id="KW-1185">Reference proteome</keyword>
<dbReference type="EMBL" id="BMDW01000012">
    <property type="protein sequence ID" value="GGA51503.1"/>
    <property type="molecule type" value="Genomic_DNA"/>
</dbReference>
<proteinExistence type="predicted"/>
<dbReference type="RefSeq" id="WP_188447450.1">
    <property type="nucleotide sequence ID" value="NZ_BMDW01000012.1"/>
</dbReference>
<name>A0ABQ1GW43_9SPHN</name>
<protein>
    <recommendedName>
        <fullName evidence="3">GIY-YIG nuclease family protein</fullName>
    </recommendedName>
</protein>
<organism evidence="1 2">
    <name type="scientific">Sphingomonas psychrolutea</name>
    <dbReference type="NCBI Taxonomy" id="1259676"/>
    <lineage>
        <taxon>Bacteria</taxon>
        <taxon>Pseudomonadati</taxon>
        <taxon>Pseudomonadota</taxon>
        <taxon>Alphaproteobacteria</taxon>
        <taxon>Sphingomonadales</taxon>
        <taxon>Sphingomonadaceae</taxon>
        <taxon>Sphingomonas</taxon>
    </lineage>
</organism>
<dbReference type="Proteomes" id="UP000618591">
    <property type="component" value="Unassembled WGS sequence"/>
</dbReference>
<gene>
    <name evidence="1" type="ORF">GCM10011395_22350</name>
</gene>
<evidence type="ECO:0000313" key="2">
    <source>
        <dbReference type="Proteomes" id="UP000618591"/>
    </source>
</evidence>
<comment type="caution">
    <text evidence="1">The sequence shown here is derived from an EMBL/GenBank/DDBJ whole genome shotgun (WGS) entry which is preliminary data.</text>
</comment>